<comment type="caution">
    <text evidence="2">The sequence shown here is derived from an EMBL/GenBank/DDBJ whole genome shotgun (WGS) entry which is preliminary data.</text>
</comment>
<organism evidence="2 3">
    <name type="scientific">Actinophytocola algeriensis</name>
    <dbReference type="NCBI Taxonomy" id="1768010"/>
    <lineage>
        <taxon>Bacteria</taxon>
        <taxon>Bacillati</taxon>
        <taxon>Actinomycetota</taxon>
        <taxon>Actinomycetes</taxon>
        <taxon>Pseudonocardiales</taxon>
        <taxon>Pseudonocardiaceae</taxon>
    </lineage>
</organism>
<keyword evidence="1" id="KW-1133">Transmembrane helix</keyword>
<accession>A0A7W7Q7K8</accession>
<proteinExistence type="predicted"/>
<name>A0A7W7Q7K8_9PSEU</name>
<keyword evidence="1" id="KW-0812">Transmembrane</keyword>
<dbReference type="EMBL" id="JACHJQ010000005">
    <property type="protein sequence ID" value="MBB4908567.1"/>
    <property type="molecule type" value="Genomic_DNA"/>
</dbReference>
<reference evidence="2 3" key="1">
    <citation type="submission" date="2020-08" db="EMBL/GenBank/DDBJ databases">
        <title>Genomic Encyclopedia of Type Strains, Phase III (KMG-III): the genomes of soil and plant-associated and newly described type strains.</title>
        <authorList>
            <person name="Whitman W."/>
        </authorList>
    </citation>
    <scope>NUCLEOTIDE SEQUENCE [LARGE SCALE GENOMIC DNA]</scope>
    <source>
        <strain evidence="2 3">CECT 8960</strain>
    </source>
</reference>
<evidence type="ECO:0000313" key="2">
    <source>
        <dbReference type="EMBL" id="MBB4908567.1"/>
    </source>
</evidence>
<dbReference type="RefSeq" id="WP_184812706.1">
    <property type="nucleotide sequence ID" value="NZ_JACHJQ010000005.1"/>
</dbReference>
<keyword evidence="1" id="KW-0472">Membrane</keyword>
<dbReference type="AlphaFoldDB" id="A0A7W7Q7K8"/>
<evidence type="ECO:0000256" key="1">
    <source>
        <dbReference type="SAM" id="Phobius"/>
    </source>
</evidence>
<keyword evidence="3" id="KW-1185">Reference proteome</keyword>
<dbReference type="Proteomes" id="UP000520767">
    <property type="component" value="Unassembled WGS sequence"/>
</dbReference>
<feature type="transmembrane region" description="Helical" evidence="1">
    <location>
        <begin position="21"/>
        <end position="42"/>
    </location>
</feature>
<evidence type="ECO:0000313" key="3">
    <source>
        <dbReference type="Proteomes" id="UP000520767"/>
    </source>
</evidence>
<gene>
    <name evidence="2" type="ORF">FHR82_004820</name>
</gene>
<sequence length="214" mass="23090">MQPTAPAPDAVWSRYGDKRHLVFVLIGVLVFAALTALGFNAFASGDFEDGAEKVIGGIITGFFAVGLSFCVLAVVMFPFRRHRLPGVAVDATGVWWYRDRGATPVPWPDIAGVGVGYLRAPTAAVVGGSSLGHRKDFALEVFLRAPDLPDGSALHAWSATEPPPIPALPADRLRFAIPTGSDRHDLHAAVARHAPRLWVGEYERQWTRLGMLGK</sequence>
<protein>
    <submittedName>
        <fullName evidence="2">Uncharacterized protein</fullName>
    </submittedName>
</protein>
<feature type="transmembrane region" description="Helical" evidence="1">
    <location>
        <begin position="54"/>
        <end position="77"/>
    </location>
</feature>